<evidence type="ECO:0000256" key="2">
    <source>
        <dbReference type="ARBA" id="ARBA00022729"/>
    </source>
</evidence>
<feature type="domain" description="Leucine-binding protein" evidence="6">
    <location>
        <begin position="72"/>
        <end position="389"/>
    </location>
</feature>
<evidence type="ECO:0000256" key="3">
    <source>
        <dbReference type="ARBA" id="ARBA00022970"/>
    </source>
</evidence>
<dbReference type="InterPro" id="IPR051010">
    <property type="entry name" value="BCAA_transport"/>
</dbReference>
<dbReference type="GO" id="GO:0006865">
    <property type="term" value="P:amino acid transport"/>
    <property type="evidence" value="ECO:0007669"/>
    <property type="project" value="UniProtKB-KW"/>
</dbReference>
<dbReference type="AlphaFoldDB" id="A0A369VYI3"/>
<evidence type="ECO:0000313" key="7">
    <source>
        <dbReference type="EMBL" id="RDE06687.1"/>
    </source>
</evidence>
<gene>
    <name evidence="7" type="ORF">DVW87_03025</name>
</gene>
<keyword evidence="5" id="KW-1133">Transmembrane helix</keyword>
<organism evidence="7 8">
    <name type="scientific">Sphingomonas aracearum</name>
    <dbReference type="NCBI Taxonomy" id="2283317"/>
    <lineage>
        <taxon>Bacteria</taxon>
        <taxon>Pseudomonadati</taxon>
        <taxon>Pseudomonadota</taxon>
        <taxon>Alphaproteobacteria</taxon>
        <taxon>Sphingomonadales</taxon>
        <taxon>Sphingomonadaceae</taxon>
        <taxon>Sphingomonas</taxon>
    </lineage>
</organism>
<proteinExistence type="inferred from homology"/>
<dbReference type="RefSeq" id="WP_114686270.1">
    <property type="nucleotide sequence ID" value="NZ_QQNB01000001.1"/>
</dbReference>
<sequence length="403" mass="41196">MAEQAGRPQRPESKRLGFGRLAAIAGALLLGACSTVVPRGAESPNRAPPPPPRAVAPRPVTGGIPEDNQRHRVALLVPLSGPNAGVGRSLANATQMAIMDTRSEQVRITTYDTAGGAAAAARRALAEGNGLILGPLLAEDVRAVAPIARAAAVPVVGFSNDVSAAGGGAYLMGTAPGQSIERVVGYARAQGVTTFGGLVPNGTYGQRASTAFLRAVESAGGQVVSLQTYDRVPGAISAAVTRMAKNAPYGAVLIADGSGNAAAAAPLVRRNGSPSAHILGTDLWNAEGSLAAKPALNGAWFASVSDGLYGQYAAKYRARFGSAPYRLSSLGYDAVLLTVRIARDWPVGRPFPEERLRDRGGFSGIDGAFRFGRDGVAERALEVQEVRGGAVATVAPAPGGFGK</sequence>
<dbReference type="InterPro" id="IPR028081">
    <property type="entry name" value="Leu-bd"/>
</dbReference>
<comment type="similarity">
    <text evidence="1">Belongs to the leucine-binding protein family.</text>
</comment>
<dbReference type="Pfam" id="PF13458">
    <property type="entry name" value="Peripla_BP_6"/>
    <property type="match status" value="1"/>
</dbReference>
<comment type="caution">
    <text evidence="7">The sequence shown here is derived from an EMBL/GenBank/DDBJ whole genome shotgun (WGS) entry which is preliminary data.</text>
</comment>
<evidence type="ECO:0000313" key="8">
    <source>
        <dbReference type="Proteomes" id="UP000253918"/>
    </source>
</evidence>
<accession>A0A369VYI3</accession>
<keyword evidence="3" id="KW-0813">Transport</keyword>
<evidence type="ECO:0000256" key="1">
    <source>
        <dbReference type="ARBA" id="ARBA00010062"/>
    </source>
</evidence>
<dbReference type="Proteomes" id="UP000253918">
    <property type="component" value="Unassembled WGS sequence"/>
</dbReference>
<reference evidence="7 8" key="1">
    <citation type="submission" date="2018-07" db="EMBL/GenBank/DDBJ databases">
        <title>a novel species of Sphingomonas isolated from the rhizosphere soil of Araceae plant.</title>
        <authorList>
            <person name="Zhiyong W."/>
            <person name="Qinglan Z."/>
            <person name="Zhiwei F."/>
            <person name="Ding X."/>
            <person name="Gejiao W."/>
            <person name="Shixue Z."/>
        </authorList>
    </citation>
    <scope>NUCLEOTIDE SEQUENCE [LARGE SCALE GENOMIC DNA]</scope>
    <source>
        <strain evidence="7 8">WZY 27</strain>
    </source>
</reference>
<dbReference type="PANTHER" id="PTHR30483:SF6">
    <property type="entry name" value="PERIPLASMIC BINDING PROTEIN OF ABC TRANSPORTER FOR NATURAL AMINO ACIDS"/>
    <property type="match status" value="1"/>
</dbReference>
<dbReference type="CDD" id="cd06339">
    <property type="entry name" value="PBP1_YraM_LppC_lipoprotein-like"/>
    <property type="match status" value="1"/>
</dbReference>
<dbReference type="PROSITE" id="PS51257">
    <property type="entry name" value="PROKAR_LIPOPROTEIN"/>
    <property type="match status" value="1"/>
</dbReference>
<dbReference type="SUPFAM" id="SSF53822">
    <property type="entry name" value="Periplasmic binding protein-like I"/>
    <property type="match status" value="1"/>
</dbReference>
<keyword evidence="5" id="KW-0812">Transmembrane</keyword>
<feature type="transmembrane region" description="Helical" evidence="5">
    <location>
        <begin position="21"/>
        <end position="41"/>
    </location>
</feature>
<keyword evidence="2" id="KW-0732">Signal</keyword>
<dbReference type="EMBL" id="QQNB01000001">
    <property type="protein sequence ID" value="RDE06687.1"/>
    <property type="molecule type" value="Genomic_DNA"/>
</dbReference>
<dbReference type="InterPro" id="IPR028082">
    <property type="entry name" value="Peripla_BP_I"/>
</dbReference>
<evidence type="ECO:0000256" key="5">
    <source>
        <dbReference type="SAM" id="Phobius"/>
    </source>
</evidence>
<keyword evidence="5" id="KW-0472">Membrane</keyword>
<dbReference type="Gene3D" id="3.40.50.2300">
    <property type="match status" value="2"/>
</dbReference>
<name>A0A369VYI3_9SPHN</name>
<evidence type="ECO:0000259" key="6">
    <source>
        <dbReference type="Pfam" id="PF13458"/>
    </source>
</evidence>
<keyword evidence="3" id="KW-0029">Amino-acid transport</keyword>
<evidence type="ECO:0000256" key="4">
    <source>
        <dbReference type="SAM" id="MobiDB-lite"/>
    </source>
</evidence>
<keyword evidence="8" id="KW-1185">Reference proteome</keyword>
<feature type="region of interest" description="Disordered" evidence="4">
    <location>
        <begin position="38"/>
        <end position="66"/>
    </location>
</feature>
<dbReference type="PANTHER" id="PTHR30483">
    <property type="entry name" value="LEUCINE-SPECIFIC-BINDING PROTEIN"/>
    <property type="match status" value="1"/>
</dbReference>
<protein>
    <submittedName>
        <fullName evidence="7">Penicillin-binding protein activator</fullName>
    </submittedName>
</protein>
<dbReference type="OrthoDB" id="7210494at2"/>